<dbReference type="OrthoDB" id="3078737at2"/>
<dbReference type="AlphaFoldDB" id="I4C844"/>
<evidence type="ECO:0000313" key="1">
    <source>
        <dbReference type="EMBL" id="AFM25735.1"/>
    </source>
</evidence>
<dbReference type="Proteomes" id="UP000006055">
    <property type="component" value="Chromosome"/>
</dbReference>
<keyword evidence="2" id="KW-1185">Reference proteome</keyword>
<accession>I4C844</accession>
<reference evidence="2" key="1">
    <citation type="submission" date="2012-06" db="EMBL/GenBank/DDBJ databases">
        <title>Complete sequence of chromosome of Desulfomonile tiedjei DSM 6799.</title>
        <authorList>
            <person name="Lucas S."/>
            <person name="Copeland A."/>
            <person name="Lapidus A."/>
            <person name="Glavina del Rio T."/>
            <person name="Dalin E."/>
            <person name="Tice H."/>
            <person name="Bruce D."/>
            <person name="Goodwin L."/>
            <person name="Pitluck S."/>
            <person name="Peters L."/>
            <person name="Ovchinnikova G."/>
            <person name="Zeytun A."/>
            <person name="Lu M."/>
            <person name="Kyrpides N."/>
            <person name="Mavromatis K."/>
            <person name="Ivanova N."/>
            <person name="Brettin T."/>
            <person name="Detter J.C."/>
            <person name="Han C."/>
            <person name="Larimer F."/>
            <person name="Land M."/>
            <person name="Hauser L."/>
            <person name="Markowitz V."/>
            <person name="Cheng J.-F."/>
            <person name="Hugenholtz P."/>
            <person name="Woyke T."/>
            <person name="Wu D."/>
            <person name="Spring S."/>
            <person name="Schroeder M."/>
            <person name="Brambilla E."/>
            <person name="Klenk H.-P."/>
            <person name="Eisen J.A."/>
        </authorList>
    </citation>
    <scope>NUCLEOTIDE SEQUENCE [LARGE SCALE GENOMIC DNA]</scope>
    <source>
        <strain evidence="2">ATCC 49306 / DSM 6799 / DCB-1</strain>
    </source>
</reference>
<dbReference type="eggNOG" id="COG3350">
    <property type="taxonomic scope" value="Bacteria"/>
</dbReference>
<dbReference type="EMBL" id="CP003360">
    <property type="protein sequence ID" value="AFM25735.1"/>
    <property type="molecule type" value="Genomic_DNA"/>
</dbReference>
<name>I4C844_DESTA</name>
<evidence type="ECO:0008006" key="3">
    <source>
        <dbReference type="Google" id="ProtNLM"/>
    </source>
</evidence>
<dbReference type="RefSeq" id="WP_014810872.1">
    <property type="nucleotide sequence ID" value="NC_018025.1"/>
</dbReference>
<evidence type="ECO:0000313" key="2">
    <source>
        <dbReference type="Proteomes" id="UP000006055"/>
    </source>
</evidence>
<organism evidence="1 2">
    <name type="scientific">Desulfomonile tiedjei (strain ATCC 49306 / DSM 6799 / DCB-1)</name>
    <dbReference type="NCBI Taxonomy" id="706587"/>
    <lineage>
        <taxon>Bacteria</taxon>
        <taxon>Pseudomonadati</taxon>
        <taxon>Thermodesulfobacteriota</taxon>
        <taxon>Desulfomonilia</taxon>
        <taxon>Desulfomonilales</taxon>
        <taxon>Desulfomonilaceae</taxon>
        <taxon>Desulfomonile</taxon>
    </lineage>
</organism>
<dbReference type="HOGENOM" id="CLU_168222_0_1_7"/>
<proteinExistence type="predicted"/>
<protein>
    <recommendedName>
        <fullName evidence="3">TRASH domain-containing protein</fullName>
    </recommendedName>
</protein>
<gene>
    <name evidence="1" type="ordered locus">Desti_3073</name>
</gene>
<dbReference type="STRING" id="706587.Desti_3073"/>
<sequence length="87" mass="9255">MIAQLIVLSAVAYVGYQAAKIVVKSLGLGSDPDPGEEQKIPGANDMVQDPVCGLFISPADAVTIIHKGTYISFCSRECLNKFLQNQG</sequence>
<dbReference type="KEGG" id="dti:Desti_3073"/>